<dbReference type="InterPro" id="IPR023917">
    <property type="entry name" value="Bifunctiontional_GlmU_bac-type"/>
</dbReference>
<dbReference type="STRING" id="1802397.A3J43_02215"/>
<dbReference type="Proteomes" id="UP000176604">
    <property type="component" value="Unassembled WGS sequence"/>
</dbReference>
<gene>
    <name evidence="3" type="ORF">A3J43_02215</name>
</gene>
<dbReference type="GO" id="GO:0016779">
    <property type="term" value="F:nucleotidyltransferase activity"/>
    <property type="evidence" value="ECO:0007669"/>
    <property type="project" value="UniProtKB-ARBA"/>
</dbReference>
<dbReference type="SUPFAM" id="SSF51161">
    <property type="entry name" value="Trimeric LpxA-like enzymes"/>
    <property type="match status" value="1"/>
</dbReference>
<comment type="caution">
    <text evidence="3">The sequence shown here is derived from an EMBL/GenBank/DDBJ whole genome shotgun (WGS) entry which is preliminary data.</text>
</comment>
<dbReference type="PANTHER" id="PTHR43584">
    <property type="entry name" value="NUCLEOTIDYL TRANSFERASE"/>
    <property type="match status" value="1"/>
</dbReference>
<evidence type="ECO:0000313" key="3">
    <source>
        <dbReference type="EMBL" id="OGL78821.1"/>
    </source>
</evidence>
<dbReference type="NCBIfam" id="TIGR03991">
    <property type="entry name" value="alt_bact_glmU"/>
    <property type="match status" value="1"/>
</dbReference>
<dbReference type="EMBL" id="MGEF01000024">
    <property type="protein sequence ID" value="OGL78821.1"/>
    <property type="molecule type" value="Genomic_DNA"/>
</dbReference>
<sequence length="382" mass="40724">MFMRIILFDDNPSALLPFTYLKPSWDVDMGGITLKEWIALQFPGTEVVKRPGAHASKDLPLPHVALNGRLLPSHALAQLVGALLQAATPAQYHADGVIACGSFMSEEGGTPRPLPEDVCLARGPWDIIKHLILTLAHAAEFRRRGLHEIRPGVYAGAGVKIPDFVVTRTEKGPVIIGEGTTLGSCIVLEGPLLIGKGCAVRDQAVLARASIGDVCKVGGEIEDSVIDAYSNKQHFGYLGHSMVGSWVNLGAGTTASDLKHTYGTVRVDRGSGKEETGMQFCGSFLGDGVKTAINTSLMSGSAVGLNAFVFGTVTGFVPSFASLTRHGLVAMPLEVALTMRERMMARRGITLFAQDRQAFAAAYERTAAERIAHHAPEGALRV</sequence>
<proteinExistence type="predicted"/>
<accession>A0A1F7UKL2</accession>
<keyword evidence="1" id="KW-0808">Transferase</keyword>
<dbReference type="Gene3D" id="2.160.10.10">
    <property type="entry name" value="Hexapeptide repeat proteins"/>
    <property type="match status" value="1"/>
</dbReference>
<evidence type="ECO:0000313" key="4">
    <source>
        <dbReference type="Proteomes" id="UP000176604"/>
    </source>
</evidence>
<dbReference type="Pfam" id="PF13562">
    <property type="entry name" value="NTP_transf_4"/>
    <property type="match status" value="1"/>
</dbReference>
<name>A0A1F7UKL2_9BACT</name>
<evidence type="ECO:0000256" key="2">
    <source>
        <dbReference type="ARBA" id="ARBA00023315"/>
    </source>
</evidence>
<evidence type="ECO:0008006" key="5">
    <source>
        <dbReference type="Google" id="ProtNLM"/>
    </source>
</evidence>
<organism evidence="3 4">
    <name type="scientific">Candidatus Uhrbacteria bacterium RIFCSPHIGHO2_12_FULL_54_23</name>
    <dbReference type="NCBI Taxonomy" id="1802397"/>
    <lineage>
        <taxon>Bacteria</taxon>
        <taxon>Candidatus Uhriibacteriota</taxon>
    </lineage>
</organism>
<dbReference type="AlphaFoldDB" id="A0A1F7UKL2"/>
<dbReference type="GO" id="GO:0016746">
    <property type="term" value="F:acyltransferase activity"/>
    <property type="evidence" value="ECO:0007669"/>
    <property type="project" value="UniProtKB-KW"/>
</dbReference>
<dbReference type="InterPro" id="IPR011004">
    <property type="entry name" value="Trimer_LpxA-like_sf"/>
</dbReference>
<keyword evidence="2" id="KW-0012">Acyltransferase</keyword>
<evidence type="ECO:0000256" key="1">
    <source>
        <dbReference type="ARBA" id="ARBA00022679"/>
    </source>
</evidence>
<reference evidence="3 4" key="1">
    <citation type="journal article" date="2016" name="Nat. Commun.">
        <title>Thousands of microbial genomes shed light on interconnected biogeochemical processes in an aquifer system.</title>
        <authorList>
            <person name="Anantharaman K."/>
            <person name="Brown C.T."/>
            <person name="Hug L.A."/>
            <person name="Sharon I."/>
            <person name="Castelle C.J."/>
            <person name="Probst A.J."/>
            <person name="Thomas B.C."/>
            <person name="Singh A."/>
            <person name="Wilkins M.J."/>
            <person name="Karaoz U."/>
            <person name="Brodie E.L."/>
            <person name="Williams K.H."/>
            <person name="Hubbard S.S."/>
            <person name="Banfield J.F."/>
        </authorList>
    </citation>
    <scope>NUCLEOTIDE SEQUENCE [LARGE SCALE GENOMIC DNA]</scope>
</reference>
<protein>
    <recommendedName>
        <fullName evidence="5">Glucose-1-phosphate thymidylyltransferase</fullName>
    </recommendedName>
</protein>
<dbReference type="InterPro" id="IPR050065">
    <property type="entry name" value="GlmU-like"/>
</dbReference>